<name>A0A923PP74_9BACT</name>
<dbReference type="Proteomes" id="UP000650081">
    <property type="component" value="Unassembled WGS sequence"/>
</dbReference>
<protein>
    <submittedName>
        <fullName evidence="3">DUF4271 domain-containing protein</fullName>
    </submittedName>
</protein>
<reference evidence="3" key="1">
    <citation type="submission" date="2020-08" db="EMBL/GenBank/DDBJ databases">
        <title>Lewinella bacteria from marine environments.</title>
        <authorList>
            <person name="Zhong Y."/>
        </authorList>
    </citation>
    <scope>NUCLEOTIDE SEQUENCE</scope>
    <source>
        <strain evidence="3">KCTC 42187</strain>
    </source>
</reference>
<keyword evidence="1" id="KW-1133">Transmembrane helix</keyword>
<dbReference type="InterPro" id="IPR025367">
    <property type="entry name" value="DUF4271"/>
</dbReference>
<dbReference type="Pfam" id="PF14093">
    <property type="entry name" value="DUF4271"/>
    <property type="match status" value="1"/>
</dbReference>
<feature type="transmembrane region" description="Helical" evidence="1">
    <location>
        <begin position="212"/>
        <end position="232"/>
    </location>
</feature>
<sequence length="303" mass="33335">MRYLVAVLFLALSLGDAAAQAAPNPFEIRARLPQTDLPANDSVRPATAYGPFDIRPAGSGLAPTTSRAPATARPAGFGPVVIQSTDPNQGKGSILIIQLLLLVTLASLWVLFGNLLRQCFRGTINDSLMNQIYTRRSGGELTALWLCYLFFFFAAGFFVYLFALRHNVSLNLGPWGSWLTYTLAVAGAVGLKHWVLWAYARVFPVRKEVSRYAFVLMVFSILAGLFLTPTSLAASYAPPEWRDVFLYGGLLVLVVIYGFHLLRGLAIASRLAFARPVHILLYLCAIEIAPVLLLYRYFSDALV</sequence>
<dbReference type="EMBL" id="JACSIT010000152">
    <property type="protein sequence ID" value="MBC6996336.1"/>
    <property type="molecule type" value="Genomic_DNA"/>
</dbReference>
<keyword evidence="1" id="KW-0812">Transmembrane</keyword>
<feature type="transmembrane region" description="Helical" evidence="1">
    <location>
        <begin position="244"/>
        <end position="267"/>
    </location>
</feature>
<feature type="signal peptide" evidence="2">
    <location>
        <begin position="1"/>
        <end position="21"/>
    </location>
</feature>
<proteinExistence type="predicted"/>
<evidence type="ECO:0000256" key="1">
    <source>
        <dbReference type="SAM" id="Phobius"/>
    </source>
</evidence>
<dbReference type="AlphaFoldDB" id="A0A923PP74"/>
<feature type="transmembrane region" description="Helical" evidence="1">
    <location>
        <begin position="279"/>
        <end position="298"/>
    </location>
</feature>
<keyword evidence="1" id="KW-0472">Membrane</keyword>
<feature type="transmembrane region" description="Helical" evidence="1">
    <location>
        <begin position="175"/>
        <end position="200"/>
    </location>
</feature>
<organism evidence="3 4">
    <name type="scientific">Neolewinella lacunae</name>
    <dbReference type="NCBI Taxonomy" id="1517758"/>
    <lineage>
        <taxon>Bacteria</taxon>
        <taxon>Pseudomonadati</taxon>
        <taxon>Bacteroidota</taxon>
        <taxon>Saprospiria</taxon>
        <taxon>Saprospirales</taxon>
        <taxon>Lewinellaceae</taxon>
        <taxon>Neolewinella</taxon>
    </lineage>
</organism>
<keyword evidence="2" id="KW-0732">Signal</keyword>
<evidence type="ECO:0000313" key="4">
    <source>
        <dbReference type="Proteomes" id="UP000650081"/>
    </source>
</evidence>
<dbReference type="RefSeq" id="WP_187468347.1">
    <property type="nucleotide sequence ID" value="NZ_JACSIT010000152.1"/>
</dbReference>
<evidence type="ECO:0000313" key="3">
    <source>
        <dbReference type="EMBL" id="MBC6996336.1"/>
    </source>
</evidence>
<gene>
    <name evidence="3" type="ORF">H9S92_19350</name>
</gene>
<feature type="transmembrane region" description="Helical" evidence="1">
    <location>
        <begin position="143"/>
        <end position="163"/>
    </location>
</feature>
<comment type="caution">
    <text evidence="3">The sequence shown here is derived from an EMBL/GenBank/DDBJ whole genome shotgun (WGS) entry which is preliminary data.</text>
</comment>
<keyword evidence="4" id="KW-1185">Reference proteome</keyword>
<accession>A0A923PP74</accession>
<feature type="chain" id="PRO_5038123996" evidence="2">
    <location>
        <begin position="22"/>
        <end position="303"/>
    </location>
</feature>
<feature type="transmembrane region" description="Helical" evidence="1">
    <location>
        <begin position="94"/>
        <end position="112"/>
    </location>
</feature>
<evidence type="ECO:0000256" key="2">
    <source>
        <dbReference type="SAM" id="SignalP"/>
    </source>
</evidence>